<keyword evidence="3" id="KW-1133">Transmembrane helix</keyword>
<dbReference type="AlphaFoldDB" id="A0A813TWI9"/>
<reference evidence="5" key="1">
    <citation type="submission" date="2021-02" db="EMBL/GenBank/DDBJ databases">
        <authorList>
            <person name="Nowell W R."/>
        </authorList>
    </citation>
    <scope>NUCLEOTIDE SEQUENCE</scope>
    <source>
        <strain evidence="5">Ploen Becks lab</strain>
    </source>
</reference>
<dbReference type="OrthoDB" id="10482191at2759"/>
<dbReference type="GO" id="GO:0007155">
    <property type="term" value="P:cell adhesion"/>
    <property type="evidence" value="ECO:0007669"/>
    <property type="project" value="InterPro"/>
</dbReference>
<accession>A0A813TWI9</accession>
<feature type="transmembrane region" description="Helical" evidence="3">
    <location>
        <begin position="477"/>
        <end position="505"/>
    </location>
</feature>
<feature type="signal peptide" evidence="4">
    <location>
        <begin position="1"/>
        <end position="20"/>
    </location>
</feature>
<keyword evidence="2 3" id="KW-0472">Membrane</keyword>
<gene>
    <name evidence="5" type="ORF">OXX778_LOCUS7174</name>
</gene>
<organism evidence="5 6">
    <name type="scientific">Brachionus calyciflorus</name>
    <dbReference type="NCBI Taxonomy" id="104777"/>
    <lineage>
        <taxon>Eukaryota</taxon>
        <taxon>Metazoa</taxon>
        <taxon>Spiralia</taxon>
        <taxon>Gnathifera</taxon>
        <taxon>Rotifera</taxon>
        <taxon>Eurotatoria</taxon>
        <taxon>Monogononta</taxon>
        <taxon>Pseudotrocha</taxon>
        <taxon>Ploima</taxon>
        <taxon>Brachionidae</taxon>
        <taxon>Brachionus</taxon>
    </lineage>
</organism>
<protein>
    <submittedName>
        <fullName evidence="5">Uncharacterized protein</fullName>
    </submittedName>
</protein>
<dbReference type="PROSITE" id="PS00232">
    <property type="entry name" value="CADHERIN_1"/>
    <property type="match status" value="1"/>
</dbReference>
<evidence type="ECO:0000256" key="1">
    <source>
        <dbReference type="ARBA" id="ARBA00004370"/>
    </source>
</evidence>
<comment type="caution">
    <text evidence="5">The sequence shown here is derived from an EMBL/GenBank/DDBJ whole genome shotgun (WGS) entry which is preliminary data.</text>
</comment>
<keyword evidence="3" id="KW-0812">Transmembrane</keyword>
<feature type="chain" id="PRO_5032705791" evidence="4">
    <location>
        <begin position="21"/>
        <end position="736"/>
    </location>
</feature>
<evidence type="ECO:0000256" key="2">
    <source>
        <dbReference type="ARBA" id="ARBA00023136"/>
    </source>
</evidence>
<evidence type="ECO:0000313" key="6">
    <source>
        <dbReference type="Proteomes" id="UP000663879"/>
    </source>
</evidence>
<keyword evidence="6" id="KW-1185">Reference proteome</keyword>
<proteinExistence type="predicted"/>
<comment type="subcellular location">
    <subcellularLocation>
        <location evidence="1">Membrane</location>
    </subcellularLocation>
</comment>
<evidence type="ECO:0000256" key="4">
    <source>
        <dbReference type="SAM" id="SignalP"/>
    </source>
</evidence>
<evidence type="ECO:0000313" key="5">
    <source>
        <dbReference type="EMBL" id="CAF0815154.1"/>
    </source>
</evidence>
<dbReference type="EMBL" id="CAJNOC010000900">
    <property type="protein sequence ID" value="CAF0815154.1"/>
    <property type="molecule type" value="Genomic_DNA"/>
</dbReference>
<dbReference type="GO" id="GO:0005886">
    <property type="term" value="C:plasma membrane"/>
    <property type="evidence" value="ECO:0007669"/>
    <property type="project" value="InterPro"/>
</dbReference>
<name>A0A813TWI9_9BILA</name>
<evidence type="ECO:0000256" key="3">
    <source>
        <dbReference type="SAM" id="Phobius"/>
    </source>
</evidence>
<dbReference type="InterPro" id="IPR020894">
    <property type="entry name" value="Cadherin_CS"/>
</dbReference>
<sequence length="736" mass="83653">MNFAIKVIYLLSSVISFLSATEPDTTDTIKLDFININEELESNYLILNFTDLILNRLDLLRKNPDSIRLESIKFDQNDNLNEYFSIDLKKYRLQEFDDTVENKSSIILLRTSSKKLDREYLCRLDLPNCSCEDECFLNLNLIANFANNYKQFEIKLSLPIFLSDLNDNKPFFYQPEVIIDLDQIGISNDDKILRIPLKLASDLDSTKPNQVLNYELEKVSFTSDNYASLEFNNSQLDLIIDLSKINNHNLDYLNDKFKLAAMDSKFKVYQTLIIKYKIPKVPKTKSLIKNEPPSPRVTQQQFSSVISIVSAINDIEIQYSNTSDSYEIKLKSDTKTQIFVSNKSDQLVTLAYYIVEKNKLNKNEEKIELASQQFIQSSILNTEYSNDLFRIDEMRNGLYSISIKSNQYDKIIKSKKDELKVNYNLKLTTKILNKEIVKTIALKIPVNLLLKNKIETSTLKNLIKLNPTENNLSIQNYLIIVSIACAVLVAFAIVCVSISLICCCLNKFKENGQKVDNKKLSPIEINGNNPNANIMVYDVLPQKSLSSSSSSSCSSNLSPVTTTTTSVANDQILSEQKTSNPLFDTHLNTEWYHQPVQTQNSSPSASSPLSSSSSCNLIKPVDEVNKYKNDLYRNSHVLYKQKQIFQQQQQQQQNYFNLDGNNNLGNPVYQAKPVNLLNNSLGSSSGSYSLINEVNLNSMDNVIDSIKEKMQNRLNEVLVGSNPNCSAHSFGQISCV</sequence>
<dbReference type="Proteomes" id="UP000663879">
    <property type="component" value="Unassembled WGS sequence"/>
</dbReference>
<keyword evidence="4" id="KW-0732">Signal</keyword>